<feature type="compositionally biased region" description="Low complexity" evidence="1">
    <location>
        <begin position="108"/>
        <end position="119"/>
    </location>
</feature>
<protein>
    <submittedName>
        <fullName evidence="2">Uncharacterized protein</fullName>
    </submittedName>
</protein>
<dbReference type="AlphaFoldDB" id="A0AAV6XKZ8"/>
<proteinExistence type="predicted"/>
<gene>
    <name evidence="2" type="ORF">BUALT_Bualt07G0132800</name>
</gene>
<reference evidence="2" key="1">
    <citation type="submission" date="2019-10" db="EMBL/GenBank/DDBJ databases">
        <authorList>
            <person name="Zhang R."/>
            <person name="Pan Y."/>
            <person name="Wang J."/>
            <person name="Ma R."/>
            <person name="Yu S."/>
        </authorList>
    </citation>
    <scope>NUCLEOTIDE SEQUENCE</scope>
    <source>
        <strain evidence="2">LA-IB0</strain>
        <tissue evidence="2">Leaf</tissue>
    </source>
</reference>
<dbReference type="InterPro" id="IPR008480">
    <property type="entry name" value="DUF761_pln"/>
</dbReference>
<dbReference type="Proteomes" id="UP000826271">
    <property type="component" value="Unassembled WGS sequence"/>
</dbReference>
<accession>A0AAV6XKZ8</accession>
<feature type="compositionally biased region" description="Polar residues" evidence="1">
    <location>
        <begin position="135"/>
        <end position="144"/>
    </location>
</feature>
<feature type="region of interest" description="Disordered" evidence="1">
    <location>
        <begin position="1"/>
        <end position="37"/>
    </location>
</feature>
<sequence>MNLREKGEAPVNAPVKRVVAPPCPPPKNKAGKKATEDVNESAEAFIRKFRQQLFRKEFQNILNSRAVDAVAYGFEKCKRMVIDKDALKSDFNSARLNLFDRICAISRQTSSTTSARASSVQDPSGSNAERDNPDSRVSPSNPTT</sequence>
<dbReference type="EMBL" id="WHWC01000007">
    <property type="protein sequence ID" value="KAG8379855.1"/>
    <property type="molecule type" value="Genomic_DNA"/>
</dbReference>
<evidence type="ECO:0000313" key="2">
    <source>
        <dbReference type="EMBL" id="KAG8379855.1"/>
    </source>
</evidence>
<keyword evidence="3" id="KW-1185">Reference proteome</keyword>
<dbReference type="Pfam" id="PF05553">
    <property type="entry name" value="DUF761"/>
    <property type="match status" value="1"/>
</dbReference>
<organism evidence="2 3">
    <name type="scientific">Buddleja alternifolia</name>
    <dbReference type="NCBI Taxonomy" id="168488"/>
    <lineage>
        <taxon>Eukaryota</taxon>
        <taxon>Viridiplantae</taxon>
        <taxon>Streptophyta</taxon>
        <taxon>Embryophyta</taxon>
        <taxon>Tracheophyta</taxon>
        <taxon>Spermatophyta</taxon>
        <taxon>Magnoliopsida</taxon>
        <taxon>eudicotyledons</taxon>
        <taxon>Gunneridae</taxon>
        <taxon>Pentapetalae</taxon>
        <taxon>asterids</taxon>
        <taxon>lamiids</taxon>
        <taxon>Lamiales</taxon>
        <taxon>Scrophulariaceae</taxon>
        <taxon>Buddlejeae</taxon>
        <taxon>Buddleja</taxon>
    </lineage>
</organism>
<evidence type="ECO:0000313" key="3">
    <source>
        <dbReference type="Proteomes" id="UP000826271"/>
    </source>
</evidence>
<name>A0AAV6XKZ8_9LAMI</name>
<feature type="region of interest" description="Disordered" evidence="1">
    <location>
        <begin position="108"/>
        <end position="144"/>
    </location>
</feature>
<comment type="caution">
    <text evidence="2">The sequence shown here is derived from an EMBL/GenBank/DDBJ whole genome shotgun (WGS) entry which is preliminary data.</text>
</comment>
<evidence type="ECO:0000256" key="1">
    <source>
        <dbReference type="SAM" id="MobiDB-lite"/>
    </source>
</evidence>